<accession>A0ABN2U489</accession>
<dbReference type="InterPro" id="IPR006558">
    <property type="entry name" value="LamG-like"/>
</dbReference>
<dbReference type="Gene3D" id="2.60.120.200">
    <property type="match status" value="2"/>
</dbReference>
<dbReference type="PANTHER" id="PTHR42535">
    <property type="entry name" value="OOKINETE PROTEIN, PUTATIVE-RELATED"/>
    <property type="match status" value="1"/>
</dbReference>
<name>A0ABN2U489_9MICC</name>
<feature type="domain" description="LamG-like jellyroll fold" evidence="4">
    <location>
        <begin position="108"/>
        <end position="241"/>
    </location>
</feature>
<evidence type="ECO:0000259" key="4">
    <source>
        <dbReference type="SMART" id="SM00560"/>
    </source>
</evidence>
<protein>
    <recommendedName>
        <fullName evidence="4">LamG-like jellyroll fold domain-containing protein</fullName>
    </recommendedName>
</protein>
<dbReference type="SMART" id="SM00560">
    <property type="entry name" value="LamGL"/>
    <property type="match status" value="2"/>
</dbReference>
<dbReference type="EMBL" id="BAAAMN010000010">
    <property type="protein sequence ID" value="GAA2029004.1"/>
    <property type="molecule type" value="Genomic_DNA"/>
</dbReference>
<evidence type="ECO:0000313" key="6">
    <source>
        <dbReference type="Proteomes" id="UP001501461"/>
    </source>
</evidence>
<evidence type="ECO:0000256" key="1">
    <source>
        <dbReference type="ARBA" id="ARBA00022729"/>
    </source>
</evidence>
<dbReference type="PANTHER" id="PTHR42535:SF2">
    <property type="entry name" value="CHROMOSOME UNDETERMINED SCAFFOLD_146, WHOLE GENOME SHOTGUN SEQUENCE"/>
    <property type="match status" value="1"/>
</dbReference>
<dbReference type="RefSeq" id="WP_343956115.1">
    <property type="nucleotide sequence ID" value="NZ_BAAAMN010000010.1"/>
</dbReference>
<feature type="domain" description="LamG-like jellyroll fold" evidence="4">
    <location>
        <begin position="321"/>
        <end position="457"/>
    </location>
</feature>
<reference evidence="6" key="1">
    <citation type="journal article" date="2019" name="Int. J. Syst. Evol. Microbiol.">
        <title>The Global Catalogue of Microorganisms (GCM) 10K type strain sequencing project: providing services to taxonomists for standard genome sequencing and annotation.</title>
        <authorList>
            <consortium name="The Broad Institute Genomics Platform"/>
            <consortium name="The Broad Institute Genome Sequencing Center for Infectious Disease"/>
            <person name="Wu L."/>
            <person name="Ma J."/>
        </authorList>
    </citation>
    <scope>NUCLEOTIDE SEQUENCE [LARGE SCALE GENOMIC DNA]</scope>
    <source>
        <strain evidence="6">JCM 13595</strain>
    </source>
</reference>
<evidence type="ECO:0000313" key="5">
    <source>
        <dbReference type="EMBL" id="GAA2029004.1"/>
    </source>
</evidence>
<organism evidence="5 6">
    <name type="scientific">Yaniella flava</name>
    <dbReference type="NCBI Taxonomy" id="287930"/>
    <lineage>
        <taxon>Bacteria</taxon>
        <taxon>Bacillati</taxon>
        <taxon>Actinomycetota</taxon>
        <taxon>Actinomycetes</taxon>
        <taxon>Micrococcales</taxon>
        <taxon>Micrococcaceae</taxon>
        <taxon>Yaniella</taxon>
    </lineage>
</organism>
<dbReference type="Proteomes" id="UP001501461">
    <property type="component" value="Unassembled WGS sequence"/>
</dbReference>
<keyword evidence="2" id="KW-1015">Disulfide bond</keyword>
<dbReference type="Pfam" id="PF13385">
    <property type="entry name" value="Laminin_G_3"/>
    <property type="match status" value="2"/>
</dbReference>
<keyword evidence="6" id="KW-1185">Reference proteome</keyword>
<sequence length="633" mass="67019">MKQENTPSTHRPRRLSAAVLAFSIAVPGLGAVTSTQAFAQTTPPAADLFEVTFEDGAPTEAVQSKEATSFGEPVIGMSPRIARQSLTVDGDDAFSYALTEADYEAMADGFTVECSFRYTEEIASTGTICGNRQGGGFGIIAKDDQLQFMVHDGDGYKYAKAPMNINQWYHAVGVFDGETIKLYVDGQLMEETATAGSMLIPPNASSHNFVIGADSSNGGAESFALAAIDDVRMFENPLTAAQVQSLNDRFAVMPEVDRQPDVLSVDFEDGAFTDTAAGRTPREIGDVPISADGALNRQVARFDGTSSVLYPLGDAFEAMGDGFTLECSFRIDGELPSDSTNICASKEGGGFGLVTRQGQLAFMVHDGAGYKYAQTEFETDRWYHAVGVFDGSTVQLYLDGQLVAETPTDNSTVSWQSAEAAHNMALGADAANHNSASGHATATIDEAKLYSDALFAEEIVALSNETFQQARQQALTLEDSAPAAGEHLTEATEFDVTWNMGDLVSRNTTYALDGEPVEPGEQLGAGLAEGNHELTIEGTTVFGQPINETIPFTSGSIPTDGGSEISQGEGSVTLSARAESPSGADVATTFYEGTVDTADSGFQGVVSELPETLEFDYDEHETLDGSGESLSAD</sequence>
<keyword evidence="1 3" id="KW-0732">Signal</keyword>
<evidence type="ECO:0000256" key="3">
    <source>
        <dbReference type="SAM" id="SignalP"/>
    </source>
</evidence>
<evidence type="ECO:0000256" key="2">
    <source>
        <dbReference type="ARBA" id="ARBA00023157"/>
    </source>
</evidence>
<feature type="chain" id="PRO_5047356675" description="LamG-like jellyroll fold domain-containing protein" evidence="3">
    <location>
        <begin position="40"/>
        <end position="633"/>
    </location>
</feature>
<comment type="caution">
    <text evidence="5">The sequence shown here is derived from an EMBL/GenBank/DDBJ whole genome shotgun (WGS) entry which is preliminary data.</text>
</comment>
<feature type="signal peptide" evidence="3">
    <location>
        <begin position="1"/>
        <end position="39"/>
    </location>
</feature>
<gene>
    <name evidence="5" type="ORF">GCM10009720_06020</name>
</gene>
<dbReference type="InterPro" id="IPR013320">
    <property type="entry name" value="ConA-like_dom_sf"/>
</dbReference>
<dbReference type="SUPFAM" id="SSF49899">
    <property type="entry name" value="Concanavalin A-like lectins/glucanases"/>
    <property type="match status" value="2"/>
</dbReference>
<proteinExistence type="predicted"/>